<name>A0A1I5E3A8_9MICO</name>
<protein>
    <submittedName>
        <fullName evidence="2">Uncharacterized protein</fullName>
    </submittedName>
</protein>
<dbReference type="EMBL" id="FOVM01000015">
    <property type="protein sequence ID" value="SFO06019.1"/>
    <property type="molecule type" value="Genomic_DNA"/>
</dbReference>
<keyword evidence="3" id="KW-1185">Reference proteome</keyword>
<keyword evidence="1" id="KW-0732">Signal</keyword>
<evidence type="ECO:0000256" key="1">
    <source>
        <dbReference type="SAM" id="SignalP"/>
    </source>
</evidence>
<gene>
    <name evidence="2" type="ORF">SAMN05216219_3264</name>
</gene>
<reference evidence="3" key="1">
    <citation type="submission" date="2016-10" db="EMBL/GenBank/DDBJ databases">
        <authorList>
            <person name="Varghese N."/>
            <person name="Submissions S."/>
        </authorList>
    </citation>
    <scope>NUCLEOTIDE SEQUENCE [LARGE SCALE GENOMIC DNA]</scope>
    <source>
        <strain evidence="3">CGMCC 1.11101</strain>
    </source>
</reference>
<sequence length="288" mass="29742">MLRRKHGRLGVLAWCAAVVVVAGCAAAAPPELPDGVRVEVLQGRTDYTSGTLVIRVLNESGSDLELESARLSWPGFSEPAVWERGTTVRSGTTVDLRASVPQVVCDDGAPASGPTAELGFREGDRRATAMVPVTDPLSTLDRLHGAGCIAGQVDRVATVTVASPVIEGAGRNSVAVVSLTLSPTGADGRVDVDGVSSTPLLLPDPATNSNAADWALDLGVDAASGPVTAELRIVPARCDAHAIADDKVGTVFDVAVRLSDGTAGEYRVVPAEGIREELLDYVRTACGL</sequence>
<dbReference type="RefSeq" id="WP_090713337.1">
    <property type="nucleotide sequence ID" value="NZ_FOVM01000015.1"/>
</dbReference>
<dbReference type="AlphaFoldDB" id="A0A1I5E3A8"/>
<dbReference type="OrthoDB" id="3784033at2"/>
<dbReference type="PROSITE" id="PS51257">
    <property type="entry name" value="PROKAR_LIPOPROTEIN"/>
    <property type="match status" value="1"/>
</dbReference>
<evidence type="ECO:0000313" key="2">
    <source>
        <dbReference type="EMBL" id="SFO06019.1"/>
    </source>
</evidence>
<organism evidence="2 3">
    <name type="scientific">Mycetocola miduiensis</name>
    <dbReference type="NCBI Taxonomy" id="995034"/>
    <lineage>
        <taxon>Bacteria</taxon>
        <taxon>Bacillati</taxon>
        <taxon>Actinomycetota</taxon>
        <taxon>Actinomycetes</taxon>
        <taxon>Micrococcales</taxon>
        <taxon>Microbacteriaceae</taxon>
        <taxon>Mycetocola</taxon>
    </lineage>
</organism>
<accession>A0A1I5E3A8</accession>
<dbReference type="STRING" id="995034.SAMN05216219_3264"/>
<feature type="signal peptide" evidence="1">
    <location>
        <begin position="1"/>
        <end position="27"/>
    </location>
</feature>
<proteinExistence type="predicted"/>
<evidence type="ECO:0000313" key="3">
    <source>
        <dbReference type="Proteomes" id="UP000198867"/>
    </source>
</evidence>
<feature type="chain" id="PRO_5011785324" evidence="1">
    <location>
        <begin position="28"/>
        <end position="288"/>
    </location>
</feature>
<dbReference type="Proteomes" id="UP000198867">
    <property type="component" value="Unassembled WGS sequence"/>
</dbReference>